<gene>
    <name evidence="2" type="ORF">BJP37_18220</name>
</gene>
<evidence type="ECO:0000313" key="2">
    <source>
        <dbReference type="EMBL" id="OLT60658.1"/>
    </source>
</evidence>
<comment type="caution">
    <text evidence="2">The sequence shown here is derived from an EMBL/GenBank/DDBJ whole genome shotgun (WGS) entry which is preliminary data.</text>
</comment>
<evidence type="ECO:0000313" key="3">
    <source>
        <dbReference type="Proteomes" id="UP000186657"/>
    </source>
</evidence>
<dbReference type="SUPFAM" id="SSF53098">
    <property type="entry name" value="Ribonuclease H-like"/>
    <property type="match status" value="1"/>
</dbReference>
<proteinExistence type="predicted"/>
<feature type="domain" description="Transposase IS4-like" evidence="1">
    <location>
        <begin position="98"/>
        <end position="261"/>
    </location>
</feature>
<sequence length="262" mass="31154">MQSHRNVCLARLAQLFPQPLKYESRVRNLQRFLNLPQLSAKLLWFPIIKQFLKKEFRGIERNRFYRRRAKKLKLIHKGYLLLVIDRTQWQERNLILLSLVWNQHAIPVYWQLLDKKGSSSLREQKKSLSPVLRLLRPYPVLLLGDREFQSVKLAKWLEHRKIDLALRQKKGTCISDDDSVYQALKDLDIQPGMSRFFTDISATKTHQLGKVNLAAYWKRKYRGRGPLEPWYILTSLHSLKLTLSFYSARWSIETMFKDCKTA</sequence>
<dbReference type="InterPro" id="IPR002559">
    <property type="entry name" value="Transposase_11"/>
</dbReference>
<dbReference type="Proteomes" id="UP000186657">
    <property type="component" value="Unassembled WGS sequence"/>
</dbReference>
<dbReference type="GO" id="GO:0004803">
    <property type="term" value="F:transposase activity"/>
    <property type="evidence" value="ECO:0007669"/>
    <property type="project" value="InterPro"/>
</dbReference>
<dbReference type="InterPro" id="IPR047658">
    <property type="entry name" value="IS4-like_transpos"/>
</dbReference>
<dbReference type="NCBIfam" id="NF033591">
    <property type="entry name" value="transpos_IS4_2"/>
    <property type="match status" value="1"/>
</dbReference>
<organism evidence="2 3">
    <name type="scientific">Moorena bouillonii PNG</name>
    <dbReference type="NCBI Taxonomy" id="568701"/>
    <lineage>
        <taxon>Bacteria</taxon>
        <taxon>Bacillati</taxon>
        <taxon>Cyanobacteriota</taxon>
        <taxon>Cyanophyceae</taxon>
        <taxon>Coleofasciculales</taxon>
        <taxon>Coleofasciculaceae</taxon>
        <taxon>Moorena</taxon>
    </lineage>
</organism>
<accession>A0A1U7N3X1</accession>
<name>A0A1U7N3X1_9CYAN</name>
<reference evidence="2 3" key="1">
    <citation type="submission" date="2016-10" db="EMBL/GenBank/DDBJ databases">
        <title>Comparative genomics uncovers the prolific and rare metabolic potential of the cyanobacterial genus Moorea.</title>
        <authorList>
            <person name="Leao T."/>
            <person name="Castelao G."/>
            <person name="Korobeynikov A."/>
            <person name="Monroe E.A."/>
            <person name="Podell S."/>
            <person name="Glukhov E."/>
            <person name="Allen E."/>
            <person name="Gerwick W.H."/>
            <person name="Gerwick L."/>
        </authorList>
    </citation>
    <scope>NUCLEOTIDE SEQUENCE [LARGE SCALE GENOMIC DNA]</scope>
    <source>
        <strain evidence="2 3">PNG5-198</strain>
    </source>
</reference>
<dbReference type="GO" id="GO:0003677">
    <property type="term" value="F:DNA binding"/>
    <property type="evidence" value="ECO:0007669"/>
    <property type="project" value="InterPro"/>
</dbReference>
<dbReference type="Pfam" id="PF01609">
    <property type="entry name" value="DDE_Tnp_1"/>
    <property type="match status" value="1"/>
</dbReference>
<dbReference type="GO" id="GO:0006313">
    <property type="term" value="P:DNA transposition"/>
    <property type="evidence" value="ECO:0007669"/>
    <property type="project" value="InterPro"/>
</dbReference>
<dbReference type="AlphaFoldDB" id="A0A1U7N3X1"/>
<keyword evidence="3" id="KW-1185">Reference proteome</keyword>
<dbReference type="EMBL" id="MKZS01000001">
    <property type="protein sequence ID" value="OLT60658.1"/>
    <property type="molecule type" value="Genomic_DNA"/>
</dbReference>
<dbReference type="InterPro" id="IPR012337">
    <property type="entry name" value="RNaseH-like_sf"/>
</dbReference>
<evidence type="ECO:0000259" key="1">
    <source>
        <dbReference type="Pfam" id="PF01609"/>
    </source>
</evidence>
<protein>
    <recommendedName>
        <fullName evidence="1">Transposase IS4-like domain-containing protein</fullName>
    </recommendedName>
</protein>